<feature type="compositionally biased region" description="Pro residues" evidence="1">
    <location>
        <begin position="395"/>
        <end position="404"/>
    </location>
</feature>
<protein>
    <recommendedName>
        <fullName evidence="4">CDP-glycerol:poly(Glycerophosphate) glycerophosphotransferase</fullName>
    </recommendedName>
</protein>
<feature type="region of interest" description="Disordered" evidence="1">
    <location>
        <begin position="114"/>
        <end position="137"/>
    </location>
</feature>
<organism evidence="2 3">
    <name type="scientific">Kitasatospora cineracea</name>
    <dbReference type="NCBI Taxonomy" id="88074"/>
    <lineage>
        <taxon>Bacteria</taxon>
        <taxon>Bacillati</taxon>
        <taxon>Actinomycetota</taxon>
        <taxon>Actinomycetes</taxon>
        <taxon>Kitasatosporales</taxon>
        <taxon>Streptomycetaceae</taxon>
        <taxon>Kitasatospora</taxon>
    </lineage>
</organism>
<evidence type="ECO:0008006" key="4">
    <source>
        <dbReference type="Google" id="ProtNLM"/>
    </source>
</evidence>
<dbReference type="AlphaFoldDB" id="A0A8G1UJ62"/>
<evidence type="ECO:0000256" key="1">
    <source>
        <dbReference type="SAM" id="MobiDB-lite"/>
    </source>
</evidence>
<sequence>MSWATLLDRKRVLAVVHTVVYGQRLREVCELLAADLRVQVVFTVAPHAFNEGVAAFLMGLGGTVVPWEQAVATEFDLVLAAGSQGIEQVRGPLVRLPHGAGHLKLARALPPAGSVTGVREQRHANTTSSSGSGPREVSGLGRNYLLWEGRPNAAAYALAHRDDLAALEQSCPEVVPIAEVVGDGDHDRILAALPRRAEFRAALGLGERERLVLLCSTWGPDSVFGGLDALLPRLVRELPAGRFRTALVVHPNVTAGHGGWQVRRWVEGVSGGTVALVAPQTDWRPLLVAADYVIGDHGSVTLYASLTGARILLARFPHRNVNPDSPGVQLARTAPALDPAHPLDRQLAYADGLYRPEAYAAIGARISSEPGSFLPRIRRLLYRVLDLGEPAHPAAEPPLPPPAPLFTGPDRPDGSGSGNGNRSGNGDGSRNGNGGGRWR</sequence>
<feature type="region of interest" description="Disordered" evidence="1">
    <location>
        <begin position="392"/>
        <end position="439"/>
    </location>
</feature>
<reference evidence="2 3" key="1">
    <citation type="submission" date="2018-11" db="EMBL/GenBank/DDBJ databases">
        <title>Sequencing the genomes of 1000 actinobacteria strains.</title>
        <authorList>
            <person name="Klenk H.-P."/>
        </authorList>
    </citation>
    <scope>NUCLEOTIDE SEQUENCE [LARGE SCALE GENOMIC DNA]</scope>
    <source>
        <strain evidence="2 3">DSM 44780</strain>
    </source>
</reference>
<proteinExistence type="predicted"/>
<evidence type="ECO:0000313" key="3">
    <source>
        <dbReference type="Proteomes" id="UP000267408"/>
    </source>
</evidence>
<evidence type="ECO:0000313" key="2">
    <source>
        <dbReference type="EMBL" id="ROR45026.1"/>
    </source>
</evidence>
<dbReference type="RefSeq" id="WP_123556701.1">
    <property type="nucleotide sequence ID" value="NZ_RJVJ01000001.1"/>
</dbReference>
<feature type="compositionally biased region" description="Gly residues" evidence="1">
    <location>
        <begin position="415"/>
        <end position="439"/>
    </location>
</feature>
<accession>A0A8G1UJ62</accession>
<comment type="caution">
    <text evidence="2">The sequence shown here is derived from an EMBL/GenBank/DDBJ whole genome shotgun (WGS) entry which is preliminary data.</text>
</comment>
<name>A0A8G1UJ62_9ACTN</name>
<dbReference type="EMBL" id="RJVJ01000001">
    <property type="protein sequence ID" value="ROR45026.1"/>
    <property type="molecule type" value="Genomic_DNA"/>
</dbReference>
<gene>
    <name evidence="2" type="ORF">EDD39_3237</name>
</gene>
<dbReference type="OrthoDB" id="3661391at2"/>
<dbReference type="SUPFAM" id="SSF53756">
    <property type="entry name" value="UDP-Glycosyltransferase/glycogen phosphorylase"/>
    <property type="match status" value="1"/>
</dbReference>
<dbReference type="Proteomes" id="UP000267408">
    <property type="component" value="Unassembled WGS sequence"/>
</dbReference>